<keyword evidence="4" id="KW-0479">Metal-binding</keyword>
<evidence type="ECO:0000256" key="2">
    <source>
        <dbReference type="ARBA" id="ARBA00009046"/>
    </source>
</evidence>
<dbReference type="CDD" id="cd09641">
    <property type="entry name" value="Cas3''_I"/>
    <property type="match status" value="1"/>
</dbReference>
<feature type="domain" description="HD Cas3-type" evidence="12">
    <location>
        <begin position="18"/>
        <end position="210"/>
    </location>
</feature>
<evidence type="ECO:0000259" key="10">
    <source>
        <dbReference type="PROSITE" id="PS51192"/>
    </source>
</evidence>
<evidence type="ECO:0000256" key="1">
    <source>
        <dbReference type="ARBA" id="ARBA00006847"/>
    </source>
</evidence>
<dbReference type="OrthoDB" id="9810236at2"/>
<evidence type="ECO:0000313" key="13">
    <source>
        <dbReference type="EMBL" id="ABR30221.1"/>
    </source>
</evidence>
<dbReference type="InterPro" id="IPR014001">
    <property type="entry name" value="Helicase_ATP-bd"/>
</dbReference>
<keyword evidence="7" id="KW-0347">Helicase</keyword>
<evidence type="ECO:0000259" key="11">
    <source>
        <dbReference type="PROSITE" id="PS51194"/>
    </source>
</evidence>
<keyword evidence="8" id="KW-0067">ATP-binding</keyword>
<dbReference type="GO" id="GO:0004518">
    <property type="term" value="F:nuclease activity"/>
    <property type="evidence" value="ECO:0007669"/>
    <property type="project" value="UniProtKB-KW"/>
</dbReference>
<evidence type="ECO:0000259" key="12">
    <source>
        <dbReference type="PROSITE" id="PS51643"/>
    </source>
</evidence>
<dbReference type="InterPro" id="IPR038257">
    <property type="entry name" value="CRISPR-assoc_Cas3_HD_sf"/>
</dbReference>
<dbReference type="Gene3D" id="1.10.3210.30">
    <property type="match status" value="1"/>
</dbReference>
<dbReference type="Pfam" id="PF00270">
    <property type="entry name" value="DEAD"/>
    <property type="match status" value="1"/>
</dbReference>
<dbReference type="InterPro" id="IPR001650">
    <property type="entry name" value="Helicase_C-like"/>
</dbReference>
<evidence type="ECO:0000256" key="3">
    <source>
        <dbReference type="ARBA" id="ARBA00022722"/>
    </source>
</evidence>
<dbReference type="InterPro" id="IPR006483">
    <property type="entry name" value="CRISPR-assoc_Cas3_HD"/>
</dbReference>
<dbReference type="InterPro" id="IPR006474">
    <property type="entry name" value="Helicase_Cas3_CRISPR-ass_core"/>
</dbReference>
<reference evidence="13 14" key="2">
    <citation type="journal article" date="2009" name="Proc. Natl. Acad. Sci. U.S.A.">
        <title>On the chimeric nature, thermophilic origin, and phylogenetic placement of the Thermotogales.</title>
        <authorList>
            <person name="Zhaxybayeva O."/>
            <person name="Swithers K.S."/>
            <person name="Lapierre P."/>
            <person name="Fournier G.P."/>
            <person name="Bickhart D.M."/>
            <person name="DeBoy R.T."/>
            <person name="Nelson K.E."/>
            <person name="Nesbo C.L."/>
            <person name="Doolittle W.F."/>
            <person name="Gogarten J.P."/>
            <person name="Noll K.M."/>
        </authorList>
    </citation>
    <scope>NUCLEOTIDE SEQUENCE [LARGE SCALE GENOMIC DNA]</scope>
    <source>
        <strain evidence="14">DSM 12029 / CIP 104789 / BI429</strain>
    </source>
</reference>
<dbReference type="InterPro" id="IPR011545">
    <property type="entry name" value="DEAD/DEAH_box_helicase_dom"/>
</dbReference>
<dbReference type="NCBIfam" id="TIGR01587">
    <property type="entry name" value="cas3_core"/>
    <property type="match status" value="1"/>
</dbReference>
<dbReference type="Pfam" id="PF22590">
    <property type="entry name" value="Cas3-like_C_2"/>
    <property type="match status" value="1"/>
</dbReference>
<dbReference type="HOGENOM" id="CLU_010123_1_1_0"/>
<dbReference type="GO" id="GO:0046872">
    <property type="term" value="F:metal ion binding"/>
    <property type="evidence" value="ECO:0007669"/>
    <property type="project" value="UniProtKB-KW"/>
</dbReference>
<evidence type="ECO:0000256" key="8">
    <source>
        <dbReference type="ARBA" id="ARBA00022840"/>
    </source>
</evidence>
<dbReference type="PROSITE" id="PS51194">
    <property type="entry name" value="HELICASE_CTER"/>
    <property type="match status" value="1"/>
</dbReference>
<dbReference type="eggNOG" id="COG2254">
    <property type="taxonomic scope" value="Bacteria"/>
</dbReference>
<comment type="similarity">
    <text evidence="2">In the central section; belongs to the CRISPR-associated helicase Cas3 family.</text>
</comment>
<dbReference type="GO" id="GO:0003676">
    <property type="term" value="F:nucleic acid binding"/>
    <property type="evidence" value="ECO:0007669"/>
    <property type="project" value="InterPro"/>
</dbReference>
<evidence type="ECO:0000256" key="4">
    <source>
        <dbReference type="ARBA" id="ARBA00022723"/>
    </source>
</evidence>
<dbReference type="GO" id="GO:0004386">
    <property type="term" value="F:helicase activity"/>
    <property type="evidence" value="ECO:0007669"/>
    <property type="project" value="UniProtKB-KW"/>
</dbReference>
<evidence type="ECO:0000256" key="5">
    <source>
        <dbReference type="ARBA" id="ARBA00022741"/>
    </source>
</evidence>
<keyword evidence="3" id="KW-0540">Nuclease</keyword>
<evidence type="ECO:0000256" key="7">
    <source>
        <dbReference type="ARBA" id="ARBA00022806"/>
    </source>
</evidence>
<dbReference type="GO" id="GO:0005524">
    <property type="term" value="F:ATP binding"/>
    <property type="evidence" value="ECO:0007669"/>
    <property type="project" value="UniProtKB-KW"/>
</dbReference>
<dbReference type="NCBIfam" id="TIGR01596">
    <property type="entry name" value="cas3_HD"/>
    <property type="match status" value="1"/>
</dbReference>
<dbReference type="InterPro" id="IPR027417">
    <property type="entry name" value="P-loop_NTPase"/>
</dbReference>
<feature type="domain" description="Helicase C-terminal" evidence="11">
    <location>
        <begin position="485"/>
        <end position="638"/>
    </location>
</feature>
<feature type="domain" description="Helicase ATP-binding" evidence="10">
    <location>
        <begin position="283"/>
        <end position="463"/>
    </location>
</feature>
<comment type="similarity">
    <text evidence="1">In the N-terminal section; belongs to the CRISPR-associated nuclease Cas3-HD family.</text>
</comment>
<dbReference type="KEGG" id="tme:Tmel_0351"/>
<sequence length="651" mass="76614">MKLFMFSKNIDNKMAHKNGMYFETFYEHVEKTEKYLERIIDKFDLERILGNLFSEIGIDSSHIQTIKEIIKYHDIGKLTDEFQEGLIKGKIKVTHSDVGFYTIATLLTDKLLSENLKKDEFLFLFFLSTVVSRHHSVLFDIDKVITWNENKEKFVKDILENIETINDKGEIVKKTKQVFEKIKQLKIYKKIEFYILYKLINSLLITSDYLATLEFMKGVEISINAIDKTLKKAILENISSRNIEGNFNPYIDENFDRLKAMKKENISDINTLRSVMAARVEEKFKNSNKKVFFIEIPTGGGKTNISLRLISRLLENKKKVFYVIPFINIIEQNFEYFSKFIPKEHITRYDHKYLNVTDDENKEKTFTQMLFLNFPFVFSTHVGFFDMFFRNGKSDNFNFYQLANSVVVLDEVQAYNPKFWNTLSNLFYYLSKYLNTTIIIMSATLPDFTKFVDKGSFVEDLSPDVVEHKIFNRVNTLFLKENHTFEEKVLEEINESKKVLIVVNTVKKSYEIYENLEDKINGEIYLLNSTLLDIRKKELIDYIKSYDKEKPLILVSTQSIEAGVDLDFDVGFRAFSILDSIIQTMGRVNRNARLSRATLYLFDDGMWKKIYGSDVRKKILEENFSKFKNGSLTLKDFYMLTIENLKKKINK</sequence>
<organism evidence="13 14">
    <name type="scientific">Thermosipho melanesiensis (strain DSM 12029 / CIP 104789 / BI429)</name>
    <dbReference type="NCBI Taxonomy" id="391009"/>
    <lineage>
        <taxon>Bacteria</taxon>
        <taxon>Thermotogati</taxon>
        <taxon>Thermotogota</taxon>
        <taxon>Thermotogae</taxon>
        <taxon>Thermotogales</taxon>
        <taxon>Fervidobacteriaceae</taxon>
        <taxon>Thermosipho</taxon>
    </lineage>
</organism>
<dbReference type="EMBL" id="CP000716">
    <property type="protein sequence ID" value="ABR30221.1"/>
    <property type="molecule type" value="Genomic_DNA"/>
</dbReference>
<dbReference type="STRING" id="391009.Tmel_0351"/>
<keyword evidence="9" id="KW-0051">Antiviral defense</keyword>
<dbReference type="PROSITE" id="PS51643">
    <property type="entry name" value="HD_CAS3"/>
    <property type="match status" value="1"/>
</dbReference>
<accession>A6LJX0</accession>
<name>A6LJX0_THEM4</name>
<dbReference type="InterPro" id="IPR054712">
    <property type="entry name" value="Cas3-like_dom"/>
</dbReference>
<evidence type="ECO:0000313" key="14">
    <source>
        <dbReference type="Proteomes" id="UP000001110"/>
    </source>
</evidence>
<dbReference type="PROSITE" id="PS51192">
    <property type="entry name" value="HELICASE_ATP_BIND_1"/>
    <property type="match status" value="1"/>
</dbReference>
<dbReference type="GO" id="GO:0016787">
    <property type="term" value="F:hydrolase activity"/>
    <property type="evidence" value="ECO:0007669"/>
    <property type="project" value="UniProtKB-KW"/>
</dbReference>
<keyword evidence="6" id="KW-0378">Hydrolase</keyword>
<dbReference type="RefSeq" id="WP_012056582.1">
    <property type="nucleotide sequence ID" value="NC_009616.1"/>
</dbReference>
<dbReference type="Proteomes" id="UP000001110">
    <property type="component" value="Chromosome"/>
</dbReference>
<reference evidence="13 14" key="1">
    <citation type="submission" date="2007-05" db="EMBL/GenBank/DDBJ databases">
        <title>Complete sequence of Thermosipho melanesiensis BI429.</title>
        <authorList>
            <consortium name="US DOE Joint Genome Institute"/>
            <person name="Copeland A."/>
            <person name="Lucas S."/>
            <person name="Lapidus A."/>
            <person name="Barry K."/>
            <person name="Glavina del Rio T."/>
            <person name="Dalin E."/>
            <person name="Tice H."/>
            <person name="Pitluck S."/>
            <person name="Chertkov O."/>
            <person name="Brettin T."/>
            <person name="Bruce D."/>
            <person name="Detter J.C."/>
            <person name="Han C."/>
            <person name="Schmutz J."/>
            <person name="Larimer F."/>
            <person name="Land M."/>
            <person name="Hauser L."/>
            <person name="Kyrpides N."/>
            <person name="Mikhailova N."/>
            <person name="Nelson K."/>
            <person name="Gogarten J.P."/>
            <person name="Noll K."/>
            <person name="Richardson P."/>
        </authorList>
    </citation>
    <scope>NUCLEOTIDE SEQUENCE [LARGE SCALE GENOMIC DNA]</scope>
    <source>
        <strain evidence="14">DSM 12029 / CIP 104789 / BI429</strain>
    </source>
</reference>
<evidence type="ECO:0000256" key="6">
    <source>
        <dbReference type="ARBA" id="ARBA00022801"/>
    </source>
</evidence>
<proteinExistence type="inferred from homology"/>
<protein>
    <submittedName>
        <fullName evidence="13">CRISPR-associated helicase Cas3</fullName>
    </submittedName>
</protein>
<dbReference type="AlphaFoldDB" id="A6LJX0"/>
<dbReference type="SMART" id="SM00487">
    <property type="entry name" value="DEXDc"/>
    <property type="match status" value="1"/>
</dbReference>
<dbReference type="GO" id="GO:0051607">
    <property type="term" value="P:defense response to virus"/>
    <property type="evidence" value="ECO:0007669"/>
    <property type="project" value="UniProtKB-KW"/>
</dbReference>
<dbReference type="Gene3D" id="3.40.50.300">
    <property type="entry name" value="P-loop containing nucleotide triphosphate hydrolases"/>
    <property type="match status" value="2"/>
</dbReference>
<gene>
    <name evidence="13" type="ordered locus">Tmel_0351</name>
</gene>
<keyword evidence="5" id="KW-0547">Nucleotide-binding</keyword>
<dbReference type="SUPFAM" id="SSF52540">
    <property type="entry name" value="P-loop containing nucleoside triphosphate hydrolases"/>
    <property type="match status" value="1"/>
</dbReference>
<evidence type="ECO:0000256" key="9">
    <source>
        <dbReference type="ARBA" id="ARBA00023118"/>
    </source>
</evidence>
<dbReference type="eggNOG" id="COG1203">
    <property type="taxonomic scope" value="Bacteria"/>
</dbReference>